<organism evidence="2 3">
    <name type="scientific">Absidia repens</name>
    <dbReference type="NCBI Taxonomy" id="90262"/>
    <lineage>
        <taxon>Eukaryota</taxon>
        <taxon>Fungi</taxon>
        <taxon>Fungi incertae sedis</taxon>
        <taxon>Mucoromycota</taxon>
        <taxon>Mucoromycotina</taxon>
        <taxon>Mucoromycetes</taxon>
        <taxon>Mucorales</taxon>
        <taxon>Cunninghamellaceae</taxon>
        <taxon>Absidia</taxon>
    </lineage>
</organism>
<dbReference type="AlphaFoldDB" id="A0A1X2IWL4"/>
<accession>A0A1X2IWL4</accession>
<feature type="compositionally biased region" description="Basic and acidic residues" evidence="1">
    <location>
        <begin position="1"/>
        <end position="11"/>
    </location>
</feature>
<evidence type="ECO:0000256" key="1">
    <source>
        <dbReference type="SAM" id="MobiDB-lite"/>
    </source>
</evidence>
<gene>
    <name evidence="2" type="ORF">BCR42DRAFT_406558</name>
</gene>
<feature type="region of interest" description="Disordered" evidence="1">
    <location>
        <begin position="1"/>
        <end position="63"/>
    </location>
</feature>
<feature type="compositionally biased region" description="Low complexity" evidence="1">
    <location>
        <begin position="33"/>
        <end position="62"/>
    </location>
</feature>
<evidence type="ECO:0000313" key="3">
    <source>
        <dbReference type="Proteomes" id="UP000193560"/>
    </source>
</evidence>
<name>A0A1X2IWL4_9FUNG</name>
<feature type="region of interest" description="Disordered" evidence="1">
    <location>
        <begin position="117"/>
        <end position="139"/>
    </location>
</feature>
<comment type="caution">
    <text evidence="2">The sequence shown here is derived from an EMBL/GenBank/DDBJ whole genome shotgun (WGS) entry which is preliminary data.</text>
</comment>
<dbReference type="OrthoDB" id="2289791at2759"/>
<protein>
    <submittedName>
        <fullName evidence="2">Uncharacterized protein</fullName>
    </submittedName>
</protein>
<sequence length="167" mass="19310">MADTADHHDQTTRLPRHVYRKQLKLKKRRQIRQRPYQTQYTTTDTTTTAAATTESPGTTTSGENDEALYLKQKAQWEAKELEYNLINTARKKVLETEKKARKLAMEKWHASLRKLPIPTPSGYSSQEESSTLNTQKTSTIHKTFVSSGHIVRRRTYRDKFELAKKSG</sequence>
<feature type="compositionally biased region" description="Basic residues" evidence="1">
    <location>
        <begin position="14"/>
        <end position="32"/>
    </location>
</feature>
<feature type="compositionally biased region" description="Polar residues" evidence="1">
    <location>
        <begin position="121"/>
        <end position="139"/>
    </location>
</feature>
<evidence type="ECO:0000313" key="2">
    <source>
        <dbReference type="EMBL" id="ORZ22591.1"/>
    </source>
</evidence>
<proteinExistence type="predicted"/>
<keyword evidence="3" id="KW-1185">Reference proteome</keyword>
<dbReference type="EMBL" id="MCGE01000004">
    <property type="protein sequence ID" value="ORZ22591.1"/>
    <property type="molecule type" value="Genomic_DNA"/>
</dbReference>
<reference evidence="2 3" key="1">
    <citation type="submission" date="2016-07" db="EMBL/GenBank/DDBJ databases">
        <title>Pervasive Adenine N6-methylation of Active Genes in Fungi.</title>
        <authorList>
            <consortium name="DOE Joint Genome Institute"/>
            <person name="Mondo S.J."/>
            <person name="Dannebaum R.O."/>
            <person name="Kuo R.C."/>
            <person name="Labutti K."/>
            <person name="Haridas S."/>
            <person name="Kuo A."/>
            <person name="Salamov A."/>
            <person name="Ahrendt S.R."/>
            <person name="Lipzen A."/>
            <person name="Sullivan W."/>
            <person name="Andreopoulos W.B."/>
            <person name="Clum A."/>
            <person name="Lindquist E."/>
            <person name="Daum C."/>
            <person name="Ramamoorthy G.K."/>
            <person name="Gryganskyi A."/>
            <person name="Culley D."/>
            <person name="Magnuson J.K."/>
            <person name="James T.Y."/>
            <person name="O'Malley M.A."/>
            <person name="Stajich J.E."/>
            <person name="Spatafora J.W."/>
            <person name="Visel A."/>
            <person name="Grigoriev I.V."/>
        </authorList>
    </citation>
    <scope>NUCLEOTIDE SEQUENCE [LARGE SCALE GENOMIC DNA]</scope>
    <source>
        <strain evidence="2 3">NRRL 1336</strain>
    </source>
</reference>
<dbReference type="Proteomes" id="UP000193560">
    <property type="component" value="Unassembled WGS sequence"/>
</dbReference>